<evidence type="ECO:0000256" key="2">
    <source>
        <dbReference type="ARBA" id="ARBA00007193"/>
    </source>
</evidence>
<evidence type="ECO:0000256" key="7">
    <source>
        <dbReference type="ARBA" id="ARBA00023053"/>
    </source>
</evidence>
<proteinExistence type="inferred from homology"/>
<evidence type="ECO:0000313" key="14">
    <source>
        <dbReference type="EnsemblMetazoa" id="SMAR004413-PA"/>
    </source>
</evidence>
<dbReference type="EnsemblMetazoa" id="SMAR004413-RA">
    <property type="protein sequence ID" value="SMAR004413-PA"/>
    <property type="gene ID" value="SMAR004413"/>
</dbReference>
<evidence type="ECO:0000256" key="12">
    <source>
        <dbReference type="RuleBase" id="RU000679"/>
    </source>
</evidence>
<dbReference type="EMBL" id="JH431483">
    <property type="status" value="NOT_ANNOTATED_CDS"/>
    <property type="molecule type" value="Genomic_DNA"/>
</dbReference>
<dbReference type="eggNOG" id="KOG4294">
    <property type="taxonomic scope" value="Eukaryota"/>
</dbReference>
<name>T1ITG7_STRMM</name>
<dbReference type="PANTHER" id="PTHR11690">
    <property type="entry name" value="AMILORIDE-SENSITIVE SODIUM CHANNEL-RELATED"/>
    <property type="match status" value="1"/>
</dbReference>
<dbReference type="Proteomes" id="UP000014500">
    <property type="component" value="Unassembled WGS sequence"/>
</dbReference>
<comment type="similarity">
    <text evidence="2 12">Belongs to the amiloride-sensitive sodium channel (TC 1.A.6) family.</text>
</comment>
<keyword evidence="15" id="KW-1185">Reference proteome</keyword>
<keyword evidence="7" id="KW-0915">Sodium</keyword>
<dbReference type="GO" id="GO:0015280">
    <property type="term" value="F:ligand-gated sodium channel activity"/>
    <property type="evidence" value="ECO:0007669"/>
    <property type="project" value="TreeGrafter"/>
</dbReference>
<keyword evidence="6 13" id="KW-1133">Transmembrane helix</keyword>
<evidence type="ECO:0000256" key="1">
    <source>
        <dbReference type="ARBA" id="ARBA00004141"/>
    </source>
</evidence>
<protein>
    <submittedName>
        <fullName evidence="14">Uncharacterized protein</fullName>
    </submittedName>
</protein>
<evidence type="ECO:0000256" key="5">
    <source>
        <dbReference type="ARBA" id="ARBA00022692"/>
    </source>
</evidence>
<evidence type="ECO:0000313" key="15">
    <source>
        <dbReference type="Proteomes" id="UP000014500"/>
    </source>
</evidence>
<reference evidence="14" key="2">
    <citation type="submission" date="2015-02" db="UniProtKB">
        <authorList>
            <consortium name="EnsemblMetazoa"/>
        </authorList>
    </citation>
    <scope>IDENTIFICATION</scope>
</reference>
<evidence type="ECO:0000256" key="13">
    <source>
        <dbReference type="SAM" id="Phobius"/>
    </source>
</evidence>
<dbReference type="Pfam" id="PF00858">
    <property type="entry name" value="ASC"/>
    <property type="match status" value="3"/>
</dbReference>
<keyword evidence="10 12" id="KW-0739">Sodium transport</keyword>
<keyword evidence="9 13" id="KW-0472">Membrane</keyword>
<evidence type="ECO:0000256" key="6">
    <source>
        <dbReference type="ARBA" id="ARBA00022989"/>
    </source>
</evidence>
<dbReference type="PhylomeDB" id="T1ITG7"/>
<reference evidence="15" key="1">
    <citation type="submission" date="2011-05" db="EMBL/GenBank/DDBJ databases">
        <authorList>
            <person name="Richards S.R."/>
            <person name="Qu J."/>
            <person name="Jiang H."/>
            <person name="Jhangiani S.N."/>
            <person name="Agravi P."/>
            <person name="Goodspeed R."/>
            <person name="Gross S."/>
            <person name="Mandapat C."/>
            <person name="Jackson L."/>
            <person name="Mathew T."/>
            <person name="Pu L."/>
            <person name="Thornton R."/>
            <person name="Saada N."/>
            <person name="Wilczek-Boney K.B."/>
            <person name="Lee S."/>
            <person name="Kovar C."/>
            <person name="Wu Y."/>
            <person name="Scherer S.E."/>
            <person name="Worley K.C."/>
            <person name="Muzny D.M."/>
            <person name="Gibbs R."/>
        </authorList>
    </citation>
    <scope>NUCLEOTIDE SEQUENCE</scope>
    <source>
        <strain evidence="15">Brora</strain>
    </source>
</reference>
<evidence type="ECO:0000256" key="8">
    <source>
        <dbReference type="ARBA" id="ARBA00023065"/>
    </source>
</evidence>
<dbReference type="GO" id="GO:0005886">
    <property type="term" value="C:plasma membrane"/>
    <property type="evidence" value="ECO:0007669"/>
    <property type="project" value="TreeGrafter"/>
</dbReference>
<keyword evidence="5 12" id="KW-0812">Transmembrane</keyword>
<evidence type="ECO:0000256" key="3">
    <source>
        <dbReference type="ARBA" id="ARBA00022448"/>
    </source>
</evidence>
<feature type="transmembrane region" description="Helical" evidence="13">
    <location>
        <begin position="51"/>
        <end position="72"/>
    </location>
</feature>
<dbReference type="Gene3D" id="1.10.287.770">
    <property type="entry name" value="YojJ-like"/>
    <property type="match status" value="2"/>
</dbReference>
<keyword evidence="3 12" id="KW-0813">Transport</keyword>
<feature type="transmembrane region" description="Helical" evidence="13">
    <location>
        <begin position="453"/>
        <end position="475"/>
    </location>
</feature>
<dbReference type="HOGENOM" id="CLU_019587_0_0_1"/>
<dbReference type="STRING" id="126957.T1ITG7"/>
<accession>T1ITG7</accession>
<evidence type="ECO:0000256" key="9">
    <source>
        <dbReference type="ARBA" id="ARBA00023136"/>
    </source>
</evidence>
<keyword evidence="11 12" id="KW-0407">Ion channel</keyword>
<keyword evidence="8 12" id="KW-0406">Ion transport</keyword>
<sequence>MAPTKFLNTYKFTKNQNANKIALNKKYKIKHDQKNVFKRSNRRLHPKKGSAYKFLWILLISLSALICLYQIYDRFSFYLSRPIDTKVSLIRNSSVKFPSITLCPQYGNYMPLLDLRMKKAKEKNLRNFCKVDVFSLLNKKFNIFALWNLMSINGTLETVQEVSKSKIFKAITKANISQKLPLFSVDTGIKTMLGTCYTYSFKNLVRFQNDDFMLLFKLHKSLPLCSPRIVLLFILHNDDDTVTYKAFSESKTVINYKTAVYGLSAKRFKMLNQTKTPCETNQAVNECEKNCFENALKNTTSCRLPMTSVSKIPICANEKDARVTYMEILNLATIFNYKKICKCPKVCDEIVYTGHFKMIEKSDAPVLAVYFDNNVIEDIEEYYSYSFIAFISDVGGNLGLFLGLSIPTMIQLGKFIHFKKCTIRKKAKKLAFIKPYNTKHANKPIPNSKKKGFVYNPLWILLISLSALTCSYQTYDRFSSYLSRPINTKVKLIRNESVKFASVTICTHIALLVALPNGTRDISTVLDLVSVNKTLKIALEFSRSKLLKVLSGIKISLLDPPLFSVKTDTKTILGTCNTYSYKNLVRFQKDDFILAFAFHNLSPFTEKGTISFMLHDDGDIVTYKAASRCKQQKPILINNLYGLSAKRVNFFNFFSFSSRIPLIALMWYQHFDTTIKQWKYRLLICNISLMHVLVSWILNQTKKQCDTNQVVHECENNCFENALKNISRCRLPLTSLSTIPLCDNDIDSLIAYRQLYSLSVSFNYFKECNCPKICDEMIYTDHFKMTDEYPEPVLGIYFDDNVIEEIEEYYSYDLISFICDFGGNLGLFLDCTCTNNQTRTKQNKQMNKKHALLKNCNILVENVGGQNKSCPFAHASPMHVSQA</sequence>
<dbReference type="AlphaFoldDB" id="T1ITG7"/>
<dbReference type="InterPro" id="IPR001873">
    <property type="entry name" value="ENaC"/>
</dbReference>
<evidence type="ECO:0000256" key="11">
    <source>
        <dbReference type="ARBA" id="ARBA00023303"/>
    </source>
</evidence>
<evidence type="ECO:0000256" key="4">
    <source>
        <dbReference type="ARBA" id="ARBA00022461"/>
    </source>
</evidence>
<dbReference type="PRINTS" id="PR01078">
    <property type="entry name" value="AMINACHANNEL"/>
</dbReference>
<organism evidence="14 15">
    <name type="scientific">Strigamia maritima</name>
    <name type="common">European centipede</name>
    <name type="synonym">Geophilus maritimus</name>
    <dbReference type="NCBI Taxonomy" id="126957"/>
    <lineage>
        <taxon>Eukaryota</taxon>
        <taxon>Metazoa</taxon>
        <taxon>Ecdysozoa</taxon>
        <taxon>Arthropoda</taxon>
        <taxon>Myriapoda</taxon>
        <taxon>Chilopoda</taxon>
        <taxon>Pleurostigmophora</taxon>
        <taxon>Geophilomorpha</taxon>
        <taxon>Linotaeniidae</taxon>
        <taxon>Strigamia</taxon>
    </lineage>
</organism>
<keyword evidence="4 12" id="KW-0894">Sodium channel</keyword>
<comment type="subcellular location">
    <subcellularLocation>
        <location evidence="1">Membrane</location>
        <topology evidence="1">Multi-pass membrane protein</topology>
    </subcellularLocation>
</comment>
<evidence type="ECO:0000256" key="10">
    <source>
        <dbReference type="ARBA" id="ARBA00023201"/>
    </source>
</evidence>